<dbReference type="InterPro" id="IPR003597">
    <property type="entry name" value="Ig_C1-set"/>
</dbReference>
<dbReference type="Gene3D" id="2.60.40.10">
    <property type="entry name" value="Immunoglobulins"/>
    <property type="match status" value="1"/>
</dbReference>
<keyword evidence="1" id="KW-1015">Disulfide bond</keyword>
<evidence type="ECO:0000259" key="3">
    <source>
        <dbReference type="PROSITE" id="PS50835"/>
    </source>
</evidence>
<dbReference type="InterPro" id="IPR036179">
    <property type="entry name" value="Ig-like_dom_sf"/>
</dbReference>
<gene>
    <name evidence="4" type="primary">Igl1_5</name>
    <name evidence="4" type="ORF">GTO96_0003477</name>
</gene>
<dbReference type="SUPFAM" id="SSF48726">
    <property type="entry name" value="Immunoglobulin"/>
    <property type="match status" value="1"/>
</dbReference>
<feature type="non-terminal residue" evidence="4">
    <location>
        <position position="252"/>
    </location>
</feature>
<dbReference type="FunFam" id="2.60.40.10:FF:000283">
    <property type="entry name" value="Immunoglobulin kappa constant"/>
    <property type="match status" value="1"/>
</dbReference>
<evidence type="ECO:0000256" key="2">
    <source>
        <dbReference type="ARBA" id="ARBA00023319"/>
    </source>
</evidence>
<dbReference type="Pfam" id="PF07654">
    <property type="entry name" value="C1-set"/>
    <property type="match status" value="1"/>
</dbReference>
<name>A0A8X8BRS3_POLSE</name>
<sequence>MTLIIDAGRAQPQSRNANLDKNKLPIRPSVLFVQFGGHQCQICAPLRPRPVLLVCCSLFVFGSRVQELGAHWPECRFICILVSGPCYNRRGRRRLRRARTTSARHEDAAAARLLRGTLGQLCVHPDSITLFGTGTQLMVAGHQQPTLLIFQPSAEEMTTRGTATLLCVVSDLPTPFAPVSWTAEGCSPSLVGRSSAPVRQPDGTFAMSSSLTVPAAHWREGCVFACTVQQGERRVQVRLRRSECWVSVQKEK</sequence>
<proteinExistence type="predicted"/>
<reference evidence="4 5" key="1">
    <citation type="journal article" date="2021" name="Cell">
        <title>Tracing the genetic footprints of vertebrate landing in non-teleost ray-finned fishes.</title>
        <authorList>
            <person name="Bi X."/>
            <person name="Wang K."/>
            <person name="Yang L."/>
            <person name="Pan H."/>
            <person name="Jiang H."/>
            <person name="Wei Q."/>
            <person name="Fang M."/>
            <person name="Yu H."/>
            <person name="Zhu C."/>
            <person name="Cai Y."/>
            <person name="He Y."/>
            <person name="Gan X."/>
            <person name="Zeng H."/>
            <person name="Yu D."/>
            <person name="Zhu Y."/>
            <person name="Jiang H."/>
            <person name="Qiu Q."/>
            <person name="Yang H."/>
            <person name="Zhang Y.E."/>
            <person name="Wang W."/>
            <person name="Zhu M."/>
            <person name="He S."/>
            <person name="Zhang G."/>
        </authorList>
    </citation>
    <scope>NUCLEOTIDE SEQUENCE [LARGE SCALE GENOMIC DNA]</scope>
    <source>
        <strain evidence="4">Bchr_013</strain>
    </source>
</reference>
<evidence type="ECO:0000313" key="4">
    <source>
        <dbReference type="EMBL" id="KAG2464202.1"/>
    </source>
</evidence>
<keyword evidence="5" id="KW-1185">Reference proteome</keyword>
<keyword evidence="2" id="KW-0393">Immunoglobulin domain</keyword>
<dbReference type="SMART" id="SM00407">
    <property type="entry name" value="IGc1"/>
    <property type="match status" value="1"/>
</dbReference>
<feature type="non-terminal residue" evidence="4">
    <location>
        <position position="1"/>
    </location>
</feature>
<dbReference type="InterPro" id="IPR050380">
    <property type="entry name" value="Immune_Resp_Modulators"/>
</dbReference>
<dbReference type="PANTHER" id="PTHR23411">
    <property type="entry name" value="TAPASIN"/>
    <property type="match status" value="1"/>
</dbReference>
<evidence type="ECO:0000256" key="1">
    <source>
        <dbReference type="ARBA" id="ARBA00023157"/>
    </source>
</evidence>
<organism evidence="4 5">
    <name type="scientific">Polypterus senegalus</name>
    <name type="common">Senegal bichir</name>
    <dbReference type="NCBI Taxonomy" id="55291"/>
    <lineage>
        <taxon>Eukaryota</taxon>
        <taxon>Metazoa</taxon>
        <taxon>Chordata</taxon>
        <taxon>Craniata</taxon>
        <taxon>Vertebrata</taxon>
        <taxon>Euteleostomi</taxon>
        <taxon>Actinopterygii</taxon>
        <taxon>Polypteriformes</taxon>
        <taxon>Polypteridae</taxon>
        <taxon>Polypterus</taxon>
    </lineage>
</organism>
<protein>
    <submittedName>
        <fullName evidence="4">IGL1 protein</fullName>
    </submittedName>
</protein>
<accession>A0A8X8BRS3</accession>
<evidence type="ECO:0000313" key="5">
    <source>
        <dbReference type="Proteomes" id="UP000886611"/>
    </source>
</evidence>
<feature type="domain" description="Ig-like" evidence="3">
    <location>
        <begin position="145"/>
        <end position="236"/>
    </location>
</feature>
<comment type="caution">
    <text evidence="4">The sequence shown here is derived from an EMBL/GenBank/DDBJ whole genome shotgun (WGS) entry which is preliminary data.</text>
</comment>
<dbReference type="AlphaFoldDB" id="A0A8X8BRS3"/>
<dbReference type="InterPro" id="IPR013783">
    <property type="entry name" value="Ig-like_fold"/>
</dbReference>
<dbReference type="PROSITE" id="PS50835">
    <property type="entry name" value="IG_LIKE"/>
    <property type="match status" value="1"/>
</dbReference>
<dbReference type="EMBL" id="JAATIS010003638">
    <property type="protein sequence ID" value="KAG2464202.1"/>
    <property type="molecule type" value="Genomic_DNA"/>
</dbReference>
<dbReference type="InterPro" id="IPR007110">
    <property type="entry name" value="Ig-like_dom"/>
</dbReference>
<dbReference type="Proteomes" id="UP000886611">
    <property type="component" value="Unassembled WGS sequence"/>
</dbReference>